<feature type="chain" id="PRO_5029874316" evidence="1">
    <location>
        <begin position="16"/>
        <end position="173"/>
    </location>
</feature>
<keyword evidence="1" id="KW-0732">Signal</keyword>
<reference evidence="4" key="1">
    <citation type="submission" date="2020-12" db="UniProtKB">
        <authorList>
            <consortium name="WormBaseParasite"/>
        </authorList>
    </citation>
    <scope>IDENTIFICATION</scope>
    <source>
        <strain evidence="4">MHco3</strain>
    </source>
</reference>
<accession>A0A7I4YH27</accession>
<dbReference type="Pfam" id="PF02520">
    <property type="entry name" value="ANIS5_cation-bd"/>
    <property type="match status" value="1"/>
</dbReference>
<organism evidence="3 4">
    <name type="scientific">Haemonchus contortus</name>
    <name type="common">Barber pole worm</name>
    <dbReference type="NCBI Taxonomy" id="6289"/>
    <lineage>
        <taxon>Eukaryota</taxon>
        <taxon>Metazoa</taxon>
        <taxon>Ecdysozoa</taxon>
        <taxon>Nematoda</taxon>
        <taxon>Chromadorea</taxon>
        <taxon>Rhabditida</taxon>
        <taxon>Rhabditina</taxon>
        <taxon>Rhabditomorpha</taxon>
        <taxon>Strongyloidea</taxon>
        <taxon>Trichostrongylidae</taxon>
        <taxon>Haemonchus</taxon>
    </lineage>
</organism>
<feature type="signal peptide" evidence="1">
    <location>
        <begin position="1"/>
        <end position="15"/>
    </location>
</feature>
<dbReference type="InterPro" id="IPR052823">
    <property type="entry name" value="SXP/RAL-2_related"/>
</dbReference>
<dbReference type="PANTHER" id="PTHR21593:SF36">
    <property type="entry name" value="DUF148 DOMAIN-CONTAINING PROTEIN-RELATED"/>
    <property type="match status" value="1"/>
</dbReference>
<evidence type="ECO:0000313" key="3">
    <source>
        <dbReference type="Proteomes" id="UP000025227"/>
    </source>
</evidence>
<name>A0A7I4YH27_HAECO</name>
<dbReference type="InterPro" id="IPR003677">
    <property type="entry name" value="ANIS5_cation-bd"/>
</dbReference>
<evidence type="ECO:0000259" key="2">
    <source>
        <dbReference type="Pfam" id="PF02520"/>
    </source>
</evidence>
<protein>
    <submittedName>
        <fullName evidence="4">ANIS5_cation-bd domain-containing protein</fullName>
    </submittedName>
</protein>
<keyword evidence="3" id="KW-1185">Reference proteome</keyword>
<dbReference type="WBParaSite" id="HCON_00099510-00001">
    <property type="protein sequence ID" value="HCON_00099510-00001"/>
    <property type="gene ID" value="HCON_00099510"/>
</dbReference>
<dbReference type="OrthoDB" id="5875392at2759"/>
<proteinExistence type="predicted"/>
<dbReference type="PANTHER" id="PTHR21593">
    <property type="entry name" value="PRION-LIKE- Q/N-RICH -DOMAIN-BEARING PROTEIN PROTEIN"/>
    <property type="match status" value="1"/>
</dbReference>
<dbReference type="AlphaFoldDB" id="A0A7I4YH27"/>
<sequence length="173" mass="20260">MKLLISFLFFAVTAAQLHYYWNKFLHPEFLMDVSRESRLNYLKVIFNKTLTIAEQKEKLRTWAKKNNVTRQVENLMFQVGTKMLEANENVGKMIDALSKAFKILTENMKNENQSMPQMKKNIEKLKQEQPSVYNVLKFVVKQVMLEMSKGRAKITDGPNGLQIELDKRDRGLL</sequence>
<evidence type="ECO:0000313" key="4">
    <source>
        <dbReference type="WBParaSite" id="HCON_00099510-00001"/>
    </source>
</evidence>
<feature type="domain" description="SXP/RAL-2 family protein Ani s 5-like cation-binding" evidence="2">
    <location>
        <begin position="37"/>
        <end position="143"/>
    </location>
</feature>
<evidence type="ECO:0000256" key="1">
    <source>
        <dbReference type="SAM" id="SignalP"/>
    </source>
</evidence>
<dbReference type="OMA" id="ENQSMPQ"/>
<dbReference type="Proteomes" id="UP000025227">
    <property type="component" value="Unplaced"/>
</dbReference>